<dbReference type="InterPro" id="IPR050570">
    <property type="entry name" value="Cell_wall_metabolism_enzyme"/>
</dbReference>
<dbReference type="Gene3D" id="2.70.70.10">
    <property type="entry name" value="Glucose Permease (Domain IIA)"/>
    <property type="match status" value="1"/>
</dbReference>
<evidence type="ECO:0000256" key="4">
    <source>
        <dbReference type="ARBA" id="ARBA00022801"/>
    </source>
</evidence>
<organism evidence="9 10">
    <name type="scientific">Devosia ginsengisoli</name>
    <dbReference type="NCBI Taxonomy" id="400770"/>
    <lineage>
        <taxon>Bacteria</taxon>
        <taxon>Pseudomonadati</taxon>
        <taxon>Pseudomonadota</taxon>
        <taxon>Alphaproteobacteria</taxon>
        <taxon>Hyphomicrobiales</taxon>
        <taxon>Devosiaceae</taxon>
        <taxon>Devosia</taxon>
    </lineage>
</organism>
<dbReference type="InterPro" id="IPR011055">
    <property type="entry name" value="Dup_hybrid_motif"/>
</dbReference>
<keyword evidence="2" id="KW-0645">Protease</keyword>
<evidence type="ECO:0000256" key="2">
    <source>
        <dbReference type="ARBA" id="ARBA00022670"/>
    </source>
</evidence>
<dbReference type="PANTHER" id="PTHR21666:SF288">
    <property type="entry name" value="CELL DIVISION PROTEIN YTFB"/>
    <property type="match status" value="1"/>
</dbReference>
<keyword evidence="7" id="KW-0472">Membrane</keyword>
<protein>
    <submittedName>
        <fullName evidence="9">M23 family metallopeptidase</fullName>
    </submittedName>
</protein>
<reference evidence="9 10" key="1">
    <citation type="submission" date="2019-07" db="EMBL/GenBank/DDBJ databases">
        <title>Full genome sequence of Devosia sp. Gsoil 520.</title>
        <authorList>
            <person name="Im W.-T."/>
        </authorList>
    </citation>
    <scope>NUCLEOTIDE SEQUENCE [LARGE SCALE GENOMIC DNA]</scope>
    <source>
        <strain evidence="9 10">Gsoil 520</strain>
    </source>
</reference>
<dbReference type="CDD" id="cd12797">
    <property type="entry name" value="M23_peptidase"/>
    <property type="match status" value="1"/>
</dbReference>
<evidence type="ECO:0000256" key="7">
    <source>
        <dbReference type="SAM" id="Phobius"/>
    </source>
</evidence>
<keyword evidence="3" id="KW-0479">Metal-binding</keyword>
<sequence>MRSRLQDRNGDCRDTSKDEALNAAQRNRHAALLKATGFEDSPALTVQSTDGEIPHGRELSFAWLSGTVMTGLTSVLLMGAALYVSFQGQDTFSTAYEALQLSRPETEALTPTDLSAKSSRLRPVTATRSDLEVIEASIRETVDGRDMIRNQPFVRIRATLATAPTSLSEGVPDYDPVAILNATQPIPATANIDVNTDVYGAEVEGEVAVRLAAMPMTLVPPRAISDQSAAEYVRSVVEATFFSDSAPTMAYAALGPSIRDLGLVPGSNTLAGVAENVTVVPQTTRAADAALGRSERFLTLREAASLDEVLGKNGFSPNQAILVTDALRNVLRSTDLAALTRLRILYGPLSHEATSLVPYRLSLYLPRSDGSYEYKATVALTDTGQYVLGIEPDFVEFPEGDTEEVNVANLPSVYRSIWETGRKHDLDDATIERIIGMYAYDVDMTKKIAAGDSIEILETTPDAEGRTELLYVSLTLGSTTRQLYRFATADGVIDFYDPDGETGKRFLTRRPLEGGGTLRSRFGYRVHPIFKTRKLHTGVDLASRSGTPIYAAGDGVIKYYKWQSGYGNKVEIQHVNGYETAYGHMSRYADGLGVGSHVRQGQIIGYVGSTGQSTGPHLHFEIKINGNLVDPLSVKLPKDNVLPQQYEAQFAQTMAQINDLMARDPAPITVADVNH</sequence>
<dbReference type="EMBL" id="CP042304">
    <property type="protein sequence ID" value="QDZ11691.1"/>
    <property type="molecule type" value="Genomic_DNA"/>
</dbReference>
<dbReference type="Proteomes" id="UP000315364">
    <property type="component" value="Chromosome"/>
</dbReference>
<dbReference type="GO" id="GO:0004222">
    <property type="term" value="F:metalloendopeptidase activity"/>
    <property type="evidence" value="ECO:0007669"/>
    <property type="project" value="TreeGrafter"/>
</dbReference>
<name>A0A5B8LV46_9HYPH</name>
<keyword evidence="7" id="KW-0812">Transmembrane</keyword>
<dbReference type="PANTHER" id="PTHR21666">
    <property type="entry name" value="PEPTIDASE-RELATED"/>
    <property type="match status" value="1"/>
</dbReference>
<evidence type="ECO:0000256" key="6">
    <source>
        <dbReference type="ARBA" id="ARBA00023049"/>
    </source>
</evidence>
<dbReference type="GO" id="GO:0046872">
    <property type="term" value="F:metal ion binding"/>
    <property type="evidence" value="ECO:0007669"/>
    <property type="project" value="UniProtKB-KW"/>
</dbReference>
<dbReference type="OrthoDB" id="9805070at2"/>
<dbReference type="AlphaFoldDB" id="A0A5B8LV46"/>
<evidence type="ECO:0000313" key="10">
    <source>
        <dbReference type="Proteomes" id="UP000315364"/>
    </source>
</evidence>
<gene>
    <name evidence="9" type="ORF">FPZ08_13585</name>
</gene>
<feature type="domain" description="M23ase beta-sheet core" evidence="8">
    <location>
        <begin position="535"/>
        <end position="631"/>
    </location>
</feature>
<evidence type="ECO:0000256" key="3">
    <source>
        <dbReference type="ARBA" id="ARBA00022723"/>
    </source>
</evidence>
<evidence type="ECO:0000256" key="1">
    <source>
        <dbReference type="ARBA" id="ARBA00001947"/>
    </source>
</evidence>
<dbReference type="GO" id="GO:0006508">
    <property type="term" value="P:proteolysis"/>
    <property type="evidence" value="ECO:0007669"/>
    <property type="project" value="UniProtKB-KW"/>
</dbReference>
<proteinExistence type="predicted"/>
<evidence type="ECO:0000313" key="9">
    <source>
        <dbReference type="EMBL" id="QDZ11691.1"/>
    </source>
</evidence>
<keyword evidence="10" id="KW-1185">Reference proteome</keyword>
<dbReference type="Gene3D" id="3.10.450.350">
    <property type="match status" value="1"/>
</dbReference>
<accession>A0A5B8LV46</accession>
<feature type="transmembrane region" description="Helical" evidence="7">
    <location>
        <begin position="61"/>
        <end position="84"/>
    </location>
</feature>
<keyword evidence="6" id="KW-0482">Metalloprotease</keyword>
<dbReference type="InterPro" id="IPR016047">
    <property type="entry name" value="M23ase_b-sheet_dom"/>
</dbReference>
<keyword evidence="5" id="KW-0862">Zinc</keyword>
<dbReference type="SUPFAM" id="SSF51261">
    <property type="entry name" value="Duplicated hybrid motif"/>
    <property type="match status" value="1"/>
</dbReference>
<dbReference type="KEGG" id="dea:FPZ08_13585"/>
<keyword evidence="7" id="KW-1133">Transmembrane helix</keyword>
<evidence type="ECO:0000256" key="5">
    <source>
        <dbReference type="ARBA" id="ARBA00022833"/>
    </source>
</evidence>
<comment type="cofactor">
    <cofactor evidence="1">
        <name>Zn(2+)</name>
        <dbReference type="ChEBI" id="CHEBI:29105"/>
    </cofactor>
</comment>
<dbReference type="Pfam" id="PF01551">
    <property type="entry name" value="Peptidase_M23"/>
    <property type="match status" value="1"/>
</dbReference>
<keyword evidence="4" id="KW-0378">Hydrolase</keyword>
<evidence type="ECO:0000259" key="8">
    <source>
        <dbReference type="Pfam" id="PF01551"/>
    </source>
</evidence>